<dbReference type="OMA" id="CKSHILH"/>
<feature type="signal peptide" evidence="1">
    <location>
        <begin position="1"/>
        <end position="18"/>
    </location>
</feature>
<reference evidence="2" key="2">
    <citation type="submission" date="2020-02" db="EMBL/GenBank/DDBJ databases">
        <title>Esox lucius (northern pike) genome, fEsoLuc1, primary haplotype.</title>
        <authorList>
            <person name="Myers G."/>
            <person name="Karagic N."/>
            <person name="Meyer A."/>
            <person name="Pippel M."/>
            <person name="Reichard M."/>
            <person name="Winkler S."/>
            <person name="Tracey A."/>
            <person name="Sims Y."/>
            <person name="Howe K."/>
            <person name="Rhie A."/>
            <person name="Formenti G."/>
            <person name="Durbin R."/>
            <person name="Fedrigo O."/>
            <person name="Jarvis E.D."/>
        </authorList>
    </citation>
    <scope>NUCLEOTIDE SEQUENCE [LARGE SCALE GENOMIC DNA]</scope>
</reference>
<dbReference type="Bgee" id="ENSELUG00000000123">
    <property type="expression patterns" value="Expressed in digestive tract and 6 other cell types or tissues"/>
</dbReference>
<name>A0A3P8ZFB3_ESOLU</name>
<proteinExistence type="predicted"/>
<evidence type="ECO:0000256" key="1">
    <source>
        <dbReference type="SAM" id="SignalP"/>
    </source>
</evidence>
<evidence type="ECO:0000313" key="2">
    <source>
        <dbReference type="Ensembl" id="ENSELUP00000027390.2"/>
    </source>
</evidence>
<dbReference type="STRING" id="8010.ENSELUP00000027390"/>
<keyword evidence="3" id="KW-1185">Reference proteome</keyword>
<evidence type="ECO:0000313" key="3">
    <source>
        <dbReference type="Proteomes" id="UP000265140"/>
    </source>
</evidence>
<organism evidence="2 3">
    <name type="scientific">Esox lucius</name>
    <name type="common">Northern pike</name>
    <dbReference type="NCBI Taxonomy" id="8010"/>
    <lineage>
        <taxon>Eukaryota</taxon>
        <taxon>Metazoa</taxon>
        <taxon>Chordata</taxon>
        <taxon>Craniata</taxon>
        <taxon>Vertebrata</taxon>
        <taxon>Euteleostomi</taxon>
        <taxon>Actinopterygii</taxon>
        <taxon>Neopterygii</taxon>
        <taxon>Teleostei</taxon>
        <taxon>Protacanthopterygii</taxon>
        <taxon>Esociformes</taxon>
        <taxon>Esocidae</taxon>
        <taxon>Esox</taxon>
    </lineage>
</organism>
<feature type="chain" id="PRO_5044254759" description="Kisspeptin 1" evidence="1">
    <location>
        <begin position="19"/>
        <end position="108"/>
    </location>
</feature>
<dbReference type="FunCoup" id="A0A3P8ZFB3">
    <property type="interactions" value="1"/>
</dbReference>
<dbReference type="InParanoid" id="A0A3P8ZFB3"/>
<dbReference type="Ensembl" id="ENSELUT00000016071.3">
    <property type="protein sequence ID" value="ENSELUP00000027390.2"/>
    <property type="gene ID" value="ENSELUG00000000123.3"/>
</dbReference>
<keyword evidence="1" id="KW-0732">Signal</keyword>
<dbReference type="Proteomes" id="UP000265140">
    <property type="component" value="Chromosome 17"/>
</dbReference>
<accession>A0A3P8ZFB3</accession>
<evidence type="ECO:0008006" key="4">
    <source>
        <dbReference type="Google" id="ProtNLM"/>
    </source>
</evidence>
<protein>
    <recommendedName>
        <fullName evidence="4">Kisspeptin 1</fullName>
    </recommendedName>
</protein>
<reference evidence="2" key="3">
    <citation type="submission" date="2025-08" db="UniProtKB">
        <authorList>
            <consortium name="Ensembl"/>
        </authorList>
    </citation>
    <scope>IDENTIFICATION</scope>
</reference>
<dbReference type="GeneTree" id="ENSGT01110000267625"/>
<dbReference type="AlphaFoldDB" id="A0A3P8ZFB3"/>
<sequence length="108" mass="12527">NMLQLTLVLMLAGSLTKAFPASMLRYPYYTEVLNVLRDLSSSSTEGPSIDKLPDLLANDIDNVQVRAELPRGLWWWYRDMTHPQIKRRQNIEGRSLYNHNSFGLRYGK</sequence>
<reference evidence="3" key="1">
    <citation type="journal article" date="2014" name="PLoS ONE">
        <title>The genome and linkage map of the northern pike (Esox lucius): conserved synteny revealed between the salmonid sister group and the Neoteleostei.</title>
        <authorList>
            <person name="Rondeau E.B."/>
            <person name="Minkley D.R."/>
            <person name="Leong J.S."/>
            <person name="Messmer A.M."/>
            <person name="Jantzen J.R."/>
            <person name="von Schalburg K.R."/>
            <person name="Lemon C."/>
            <person name="Bird N.H."/>
            <person name="Koop B.F."/>
        </authorList>
    </citation>
    <scope>NUCLEOTIDE SEQUENCE</scope>
</reference>
<reference evidence="2" key="4">
    <citation type="submission" date="2025-09" db="UniProtKB">
        <authorList>
            <consortium name="Ensembl"/>
        </authorList>
    </citation>
    <scope>IDENTIFICATION</scope>
</reference>